<evidence type="ECO:0000256" key="5">
    <source>
        <dbReference type="ARBA" id="ARBA00023295"/>
    </source>
</evidence>
<dbReference type="FunFam" id="3.90.400.10:FF:000002">
    <property type="entry name" value="Sucrose isomerase"/>
    <property type="match status" value="1"/>
</dbReference>
<gene>
    <name evidence="8" type="primary">treC</name>
    <name evidence="8" type="ORF">AB8B22_08970</name>
</gene>
<dbReference type="FunFam" id="2.60.40.1180:FF:000007">
    <property type="entry name" value="Sucrose isomerase"/>
    <property type="match status" value="1"/>
</dbReference>
<dbReference type="GO" id="GO:0008788">
    <property type="term" value="F:alpha,alpha-phosphotrehalase activity"/>
    <property type="evidence" value="ECO:0007669"/>
    <property type="project" value="UniProtKB-UniRule"/>
</dbReference>
<feature type="domain" description="Glycosyl hydrolase family 13 catalytic" evidence="7">
    <location>
        <begin position="17"/>
        <end position="423"/>
    </location>
</feature>
<dbReference type="InterPro" id="IPR017853">
    <property type="entry name" value="GH"/>
</dbReference>
<dbReference type="CDD" id="cd11333">
    <property type="entry name" value="AmyAc_SI_OligoGlu_DGase"/>
    <property type="match status" value="1"/>
</dbReference>
<dbReference type="InterPro" id="IPR045857">
    <property type="entry name" value="O16G_dom_2"/>
</dbReference>
<keyword evidence="5 8" id="KW-0326">Glycosidase</keyword>
<dbReference type="InterPro" id="IPR013780">
    <property type="entry name" value="Glyco_hydro_b"/>
</dbReference>
<dbReference type="PANTHER" id="PTHR10357:SF217">
    <property type="entry name" value="TREHALOSE-6-PHOSPHATE HYDROLASE"/>
    <property type="match status" value="1"/>
</dbReference>
<evidence type="ECO:0000313" key="8">
    <source>
        <dbReference type="EMBL" id="XDU66528.1"/>
    </source>
</evidence>
<dbReference type="FunFam" id="3.20.20.80:FF:000014">
    <property type="entry name" value="Alpha,alpha-phosphotrehalase"/>
    <property type="match status" value="1"/>
</dbReference>
<dbReference type="SMART" id="SM00642">
    <property type="entry name" value="Aamy"/>
    <property type="match status" value="1"/>
</dbReference>
<accession>A0AB39VGY8</accession>
<dbReference type="Gene3D" id="3.20.20.80">
    <property type="entry name" value="Glycosidases"/>
    <property type="match status" value="1"/>
</dbReference>
<dbReference type="GO" id="GO:0004556">
    <property type="term" value="F:alpha-amylase activity"/>
    <property type="evidence" value="ECO:0007669"/>
    <property type="project" value="TreeGrafter"/>
</dbReference>
<dbReference type="NCBIfam" id="TIGR02403">
    <property type="entry name" value="trehalose_treC"/>
    <property type="match status" value="1"/>
</dbReference>
<evidence type="ECO:0000256" key="6">
    <source>
        <dbReference type="NCBIfam" id="TIGR02403"/>
    </source>
</evidence>
<evidence type="ECO:0000256" key="1">
    <source>
        <dbReference type="ARBA" id="ARBA00004496"/>
    </source>
</evidence>
<dbReference type="InterPro" id="IPR056300">
    <property type="entry name" value="SusG-like_C"/>
</dbReference>
<dbReference type="AlphaFoldDB" id="A0AB39VGY8"/>
<sequence length="563" mass="66358">MEKNFEQKWWHKSVVYQIYPKSFNDTTGSGQGDIKGITEKLDYLKKLGVEVLWLTPMYKSPQNDNGYDISDYYSIDESYGTMEDFEEMLKDAHKRDIKIVMDIVVNHSSTENEWFKKSEAGDPEYKDFYIWKDEVDGKEPTNWQSKFGGSAWKWSEKRKQYYLHLFDVTQADLNWENENVRKKVYEMIKYWLNKGVDGFRFDVINLISKDQRFLNDDGSDTRFVPDGRRFYTDGPKIHEYLKEIHKEAFGESDLLTVGEMSSTSLENCVRYSNPEEKELSMAFSFHHLKVDYPNGEKWVKAPFDFVELKKILSKWQIGMYEGNGWNATFWTNHDQPRALSRFGDDKNFHEKSGKMLATVLHGLQGTPYIYQGEEFGMTNPYFDKIEKYRDVESKNMYKILRDKGLSEKEVLDILMQKSRDNSRTPVQWDDTKNSGFTSGTPWIEIPENYKKINAENALKDSNSIFYHYQNLIQLRRTEELLITGRYEDIDLENKKVYAYKRVGEDAELIIIANFYDKVTEFDVKGMDLEEAFILLSNYVQSPEINGNKLILKPYEAIIFKKVK</sequence>
<dbReference type="Gene3D" id="3.90.400.10">
    <property type="entry name" value="Oligo-1,6-glucosidase, Domain 2"/>
    <property type="match status" value="1"/>
</dbReference>
<name>A0AB39VGY8_9FUSO</name>
<dbReference type="RefSeq" id="WP_369710855.1">
    <property type="nucleotide sequence ID" value="NZ_CP165644.1"/>
</dbReference>
<keyword evidence="4 8" id="KW-0378">Hydrolase</keyword>
<protein>
    <recommendedName>
        <fullName evidence="6">Alpha,alpha-phosphotrehalase</fullName>
        <ecNumber evidence="6">3.2.1.93</ecNumber>
    </recommendedName>
</protein>
<dbReference type="EMBL" id="CP165644">
    <property type="protein sequence ID" value="XDU66528.1"/>
    <property type="molecule type" value="Genomic_DNA"/>
</dbReference>
<evidence type="ECO:0000259" key="7">
    <source>
        <dbReference type="SMART" id="SM00642"/>
    </source>
</evidence>
<evidence type="ECO:0000256" key="3">
    <source>
        <dbReference type="ARBA" id="ARBA00022490"/>
    </source>
</evidence>
<dbReference type="PANTHER" id="PTHR10357">
    <property type="entry name" value="ALPHA-AMYLASE FAMILY MEMBER"/>
    <property type="match status" value="1"/>
</dbReference>
<dbReference type="GO" id="GO:0005737">
    <property type="term" value="C:cytoplasm"/>
    <property type="evidence" value="ECO:0007669"/>
    <property type="project" value="UniProtKB-SubCell"/>
</dbReference>
<dbReference type="Gene3D" id="2.60.40.1180">
    <property type="entry name" value="Golgi alpha-mannosidase II"/>
    <property type="match status" value="1"/>
</dbReference>
<comment type="similarity">
    <text evidence="2">Belongs to the glycosyl hydrolase 13 family.</text>
</comment>
<dbReference type="SUPFAM" id="SSF51445">
    <property type="entry name" value="(Trans)glycosidases"/>
    <property type="match status" value="1"/>
</dbReference>
<dbReference type="NCBIfam" id="NF008183">
    <property type="entry name" value="PRK10933.1"/>
    <property type="match status" value="1"/>
</dbReference>
<evidence type="ECO:0000256" key="4">
    <source>
        <dbReference type="ARBA" id="ARBA00022801"/>
    </source>
</evidence>
<evidence type="ECO:0000256" key="2">
    <source>
        <dbReference type="ARBA" id="ARBA00008061"/>
    </source>
</evidence>
<dbReference type="Pfam" id="PF23915">
    <property type="entry name" value="SusG_C"/>
    <property type="match status" value="1"/>
</dbReference>
<dbReference type="InterPro" id="IPR006047">
    <property type="entry name" value="GH13_cat_dom"/>
</dbReference>
<dbReference type="Pfam" id="PF00128">
    <property type="entry name" value="Alpha-amylase"/>
    <property type="match status" value="1"/>
</dbReference>
<organism evidence="8">
    <name type="scientific">Leptotrichia rugosa</name>
    <dbReference type="NCBI Taxonomy" id="3239302"/>
    <lineage>
        <taxon>Bacteria</taxon>
        <taxon>Fusobacteriati</taxon>
        <taxon>Fusobacteriota</taxon>
        <taxon>Fusobacteriia</taxon>
        <taxon>Fusobacteriales</taxon>
        <taxon>Leptotrichiaceae</taxon>
        <taxon>Leptotrichia</taxon>
    </lineage>
</organism>
<proteinExistence type="inferred from homology"/>
<dbReference type="EC" id="3.2.1.93" evidence="6"/>
<dbReference type="GO" id="GO:0005993">
    <property type="term" value="P:trehalose catabolic process"/>
    <property type="evidence" value="ECO:0007669"/>
    <property type="project" value="InterPro"/>
</dbReference>
<comment type="subcellular location">
    <subcellularLocation>
        <location evidence="1">Cytoplasm</location>
    </subcellularLocation>
</comment>
<dbReference type="KEGG" id="lrug:AB8B22_08970"/>
<keyword evidence="3" id="KW-0963">Cytoplasm</keyword>
<reference evidence="8" key="1">
    <citation type="submission" date="2024-07" db="EMBL/GenBank/DDBJ databases">
        <authorList>
            <person name="Li X.-J."/>
            <person name="Wang X."/>
        </authorList>
    </citation>
    <scope>NUCLEOTIDE SEQUENCE</scope>
    <source>
        <strain evidence="8">HSP-334</strain>
    </source>
</reference>
<dbReference type="SUPFAM" id="SSF51011">
    <property type="entry name" value="Glycosyl hydrolase domain"/>
    <property type="match status" value="1"/>
</dbReference>
<dbReference type="InterPro" id="IPR012769">
    <property type="entry name" value="Trehalose_TreC"/>
</dbReference>